<evidence type="ECO:0000313" key="1">
    <source>
        <dbReference type="EMBL" id="PRQ49404.1"/>
    </source>
</evidence>
<gene>
    <name evidence="1" type="ORF">RchiOBHm_Chr2g0121531</name>
</gene>
<organism evidence="1 2">
    <name type="scientific">Rosa chinensis</name>
    <name type="common">China rose</name>
    <dbReference type="NCBI Taxonomy" id="74649"/>
    <lineage>
        <taxon>Eukaryota</taxon>
        <taxon>Viridiplantae</taxon>
        <taxon>Streptophyta</taxon>
        <taxon>Embryophyta</taxon>
        <taxon>Tracheophyta</taxon>
        <taxon>Spermatophyta</taxon>
        <taxon>Magnoliopsida</taxon>
        <taxon>eudicotyledons</taxon>
        <taxon>Gunneridae</taxon>
        <taxon>Pentapetalae</taxon>
        <taxon>rosids</taxon>
        <taxon>fabids</taxon>
        <taxon>Rosales</taxon>
        <taxon>Rosaceae</taxon>
        <taxon>Rosoideae</taxon>
        <taxon>Rosoideae incertae sedis</taxon>
        <taxon>Rosa</taxon>
    </lineage>
</organism>
<reference evidence="1 2" key="1">
    <citation type="journal article" date="2018" name="Nat. Genet.">
        <title>The Rosa genome provides new insights in the design of modern roses.</title>
        <authorList>
            <person name="Bendahmane M."/>
        </authorList>
    </citation>
    <scope>NUCLEOTIDE SEQUENCE [LARGE SCALE GENOMIC DNA]</scope>
    <source>
        <strain evidence="2">cv. Old Blush</strain>
    </source>
</reference>
<proteinExistence type="predicted"/>
<name>A0A2P6RSJ8_ROSCH</name>
<sequence>MKILLHSFWRLEICCQRYIVSGDGDWMGFQNRPQQLLDFLKNASDPFLGEYTYRIVNLALPQLVLAEGSEKEFRSGP</sequence>
<accession>A0A2P6RSJ8</accession>
<keyword evidence="2" id="KW-1185">Reference proteome</keyword>
<dbReference type="Proteomes" id="UP000238479">
    <property type="component" value="Chromosome 2"/>
</dbReference>
<evidence type="ECO:0000313" key="2">
    <source>
        <dbReference type="Proteomes" id="UP000238479"/>
    </source>
</evidence>
<protein>
    <submittedName>
        <fullName evidence="1">Uncharacterized protein</fullName>
    </submittedName>
</protein>
<comment type="caution">
    <text evidence="1">The sequence shown here is derived from an EMBL/GenBank/DDBJ whole genome shotgun (WGS) entry which is preliminary data.</text>
</comment>
<dbReference type="Gramene" id="PRQ49404">
    <property type="protein sequence ID" value="PRQ49404"/>
    <property type="gene ID" value="RchiOBHm_Chr2g0121531"/>
</dbReference>
<dbReference type="EMBL" id="PDCK01000040">
    <property type="protein sequence ID" value="PRQ49404.1"/>
    <property type="molecule type" value="Genomic_DNA"/>
</dbReference>
<dbReference type="AlphaFoldDB" id="A0A2P6RSJ8"/>